<evidence type="ECO:0000313" key="5">
    <source>
        <dbReference type="Proteomes" id="UP000235965"/>
    </source>
</evidence>
<dbReference type="PANTHER" id="PTHR12236:SF75">
    <property type="entry name" value="CUTICULAR PROTEIN 62BB, ISOFORM A"/>
    <property type="match status" value="1"/>
</dbReference>
<proteinExistence type="predicted"/>
<evidence type="ECO:0000256" key="2">
    <source>
        <dbReference type="PROSITE-ProRule" id="PRU00497"/>
    </source>
</evidence>
<dbReference type="InParanoid" id="A0A2J7RMB3"/>
<keyword evidence="5" id="KW-1185">Reference proteome</keyword>
<dbReference type="GO" id="GO:0005615">
    <property type="term" value="C:extracellular space"/>
    <property type="evidence" value="ECO:0007669"/>
    <property type="project" value="TreeGrafter"/>
</dbReference>
<keyword evidence="3" id="KW-0472">Membrane</keyword>
<dbReference type="PRINTS" id="PR00947">
    <property type="entry name" value="CUTICLE"/>
</dbReference>
<reference evidence="4 5" key="1">
    <citation type="submission" date="2017-12" db="EMBL/GenBank/DDBJ databases">
        <title>Hemimetabolous genomes reveal molecular basis of termite eusociality.</title>
        <authorList>
            <person name="Harrison M.C."/>
            <person name="Jongepier E."/>
            <person name="Robertson H.M."/>
            <person name="Arning N."/>
            <person name="Bitard-Feildel T."/>
            <person name="Chao H."/>
            <person name="Childers C.P."/>
            <person name="Dinh H."/>
            <person name="Doddapaneni H."/>
            <person name="Dugan S."/>
            <person name="Gowin J."/>
            <person name="Greiner C."/>
            <person name="Han Y."/>
            <person name="Hu H."/>
            <person name="Hughes D.S.T."/>
            <person name="Huylmans A.-K."/>
            <person name="Kemena C."/>
            <person name="Kremer L.P.M."/>
            <person name="Lee S.L."/>
            <person name="Lopez-Ezquerra A."/>
            <person name="Mallet L."/>
            <person name="Monroy-Kuhn J.M."/>
            <person name="Moser A."/>
            <person name="Murali S.C."/>
            <person name="Muzny D.M."/>
            <person name="Otani S."/>
            <person name="Piulachs M.-D."/>
            <person name="Poelchau M."/>
            <person name="Qu J."/>
            <person name="Schaub F."/>
            <person name="Wada-Katsumata A."/>
            <person name="Worley K.C."/>
            <person name="Xie Q."/>
            <person name="Ylla G."/>
            <person name="Poulsen M."/>
            <person name="Gibbs R.A."/>
            <person name="Schal C."/>
            <person name="Richards S."/>
            <person name="Belles X."/>
            <person name="Korb J."/>
            <person name="Bornberg-Bauer E."/>
        </authorList>
    </citation>
    <scope>NUCLEOTIDE SEQUENCE [LARGE SCALE GENOMIC DNA]</scope>
    <source>
        <tissue evidence="4">Whole body</tissue>
    </source>
</reference>
<comment type="caution">
    <text evidence="4">The sequence shown here is derived from an EMBL/GenBank/DDBJ whole genome shotgun (WGS) entry which is preliminary data.</text>
</comment>
<protein>
    <submittedName>
        <fullName evidence="4">Uncharacterized protein</fullName>
    </submittedName>
</protein>
<feature type="transmembrane region" description="Helical" evidence="3">
    <location>
        <begin position="20"/>
        <end position="37"/>
    </location>
</feature>
<dbReference type="STRING" id="105785.A0A2J7RMB3"/>
<keyword evidence="1 2" id="KW-0193">Cuticle</keyword>
<dbReference type="PROSITE" id="PS51155">
    <property type="entry name" value="CHIT_BIND_RR_2"/>
    <property type="match status" value="1"/>
</dbReference>
<dbReference type="GO" id="GO:0042302">
    <property type="term" value="F:structural constituent of cuticle"/>
    <property type="evidence" value="ECO:0007669"/>
    <property type="project" value="UniProtKB-UniRule"/>
</dbReference>
<keyword evidence="3" id="KW-0812">Transmembrane</keyword>
<dbReference type="FunCoup" id="A0A2J7RMB3">
    <property type="interactions" value="29"/>
</dbReference>
<evidence type="ECO:0000256" key="1">
    <source>
        <dbReference type="ARBA" id="ARBA00022460"/>
    </source>
</evidence>
<evidence type="ECO:0000256" key="3">
    <source>
        <dbReference type="SAM" id="Phobius"/>
    </source>
</evidence>
<dbReference type="InterPro" id="IPR051217">
    <property type="entry name" value="Insect_Cuticle_Struc_Prot"/>
</dbReference>
<dbReference type="Pfam" id="PF00379">
    <property type="entry name" value="Chitin_bind_4"/>
    <property type="match status" value="1"/>
</dbReference>
<dbReference type="InterPro" id="IPR031311">
    <property type="entry name" value="CHIT_BIND_RR_consensus"/>
</dbReference>
<organism evidence="4 5">
    <name type="scientific">Cryptotermes secundus</name>
    <dbReference type="NCBI Taxonomy" id="105785"/>
    <lineage>
        <taxon>Eukaryota</taxon>
        <taxon>Metazoa</taxon>
        <taxon>Ecdysozoa</taxon>
        <taxon>Arthropoda</taxon>
        <taxon>Hexapoda</taxon>
        <taxon>Insecta</taxon>
        <taxon>Pterygota</taxon>
        <taxon>Neoptera</taxon>
        <taxon>Polyneoptera</taxon>
        <taxon>Dictyoptera</taxon>
        <taxon>Blattodea</taxon>
        <taxon>Blattoidea</taxon>
        <taxon>Termitoidae</taxon>
        <taxon>Kalotermitidae</taxon>
        <taxon>Cryptotermitinae</taxon>
        <taxon>Cryptotermes</taxon>
    </lineage>
</organism>
<gene>
    <name evidence="4" type="ORF">B7P43_G13672</name>
</gene>
<dbReference type="GO" id="GO:0031012">
    <property type="term" value="C:extracellular matrix"/>
    <property type="evidence" value="ECO:0007669"/>
    <property type="project" value="TreeGrafter"/>
</dbReference>
<dbReference type="OrthoDB" id="8195282at2759"/>
<dbReference type="PANTHER" id="PTHR12236">
    <property type="entry name" value="STRUCTURAL CONTITUENT OF CUTICLE"/>
    <property type="match status" value="1"/>
</dbReference>
<dbReference type="EMBL" id="NEVH01002564">
    <property type="protein sequence ID" value="PNF41977.1"/>
    <property type="molecule type" value="Genomic_DNA"/>
</dbReference>
<dbReference type="Proteomes" id="UP000235965">
    <property type="component" value="Unassembled WGS sequence"/>
</dbReference>
<keyword evidence="3" id="KW-1133">Transmembrane helix</keyword>
<name>A0A2J7RMB3_9NEOP</name>
<sequence>MLHILWKVRVREQECEVMMYILQIVVLAGAIISRMVLARPGYVPSHAIDYYSSPRYAFNYGVNDQHTGDVKHQSEQREGDVVKGQYSLVEPDGSIRTVDYTADPVNGFNAVVSKSGPGVHVAPVVKPIAVPVVKPVVAQIAVAPSTHIGYAPAPVVAPVAVTKQHYTQYQTYPTHTTAHLVSDYDTYDTGYLDAVAGGHDGHYHNYGYY</sequence>
<evidence type="ECO:0000313" key="4">
    <source>
        <dbReference type="EMBL" id="PNF41977.1"/>
    </source>
</evidence>
<dbReference type="InterPro" id="IPR000618">
    <property type="entry name" value="Insect_cuticle"/>
</dbReference>
<accession>A0A2J7RMB3</accession>
<dbReference type="PROSITE" id="PS00233">
    <property type="entry name" value="CHIT_BIND_RR_1"/>
    <property type="match status" value="1"/>
</dbReference>
<dbReference type="AlphaFoldDB" id="A0A2J7RMB3"/>